<evidence type="ECO:0000256" key="1">
    <source>
        <dbReference type="SAM" id="MobiDB-lite"/>
    </source>
</evidence>
<sequence>MVLTQQQPQNSATRANTNLYINPNIDSYTVDTDGLIFSGLAATDTNHVNSPEENGANISSDIHIQDPIVDASPEKRLEILPEDIMEEIVGMDLDALRKQEALHAKIKRLPAYLKPDLDSLYNEFKCQLLIFAIKNQIHASLFYVYLGQLNQMRGPTSYNNFCCFDTLAREIFAQKILPLKERCKNVGKLWKTFDDEIKAKYKDPDYLETIRGDMNELSGCHKIQGFMVIASGRSSGDLFIQGGTKLGQEYLDMLRQGGDPVGKFHTLAAGMAVRKEILIGTLTRTDVEETDKTPSSQSQLNLQANLGAGKDSCDAGKKKYAQYCQGTLKKNKKEISVQMLDLLNAAGGKHFSAWPGKNAISTLRDAKIQMKIKRNSEDFHANKALTEGWISLKYRGGDSELSDLDDRESNTNQKDVDDGN</sequence>
<gene>
    <name evidence="2" type="ORF">PtA15_18A97</name>
</gene>
<dbReference type="EMBL" id="CP110438">
    <property type="protein sequence ID" value="WAQ93041.1"/>
    <property type="molecule type" value="Genomic_DNA"/>
</dbReference>
<name>A0ABY7D9L3_9BASI</name>
<keyword evidence="3" id="KW-1185">Reference proteome</keyword>
<dbReference type="Proteomes" id="UP001164743">
    <property type="component" value="Chromosome 18A"/>
</dbReference>
<dbReference type="RefSeq" id="XP_053028596.1">
    <property type="nucleotide sequence ID" value="XM_053165056.1"/>
</dbReference>
<reference evidence="2" key="1">
    <citation type="submission" date="2022-10" db="EMBL/GenBank/DDBJ databases">
        <title>Puccinia triticina Genome sequencing and assembly.</title>
        <authorList>
            <person name="Li C."/>
        </authorList>
    </citation>
    <scope>NUCLEOTIDE SEQUENCE</scope>
    <source>
        <strain evidence="2">Pt15</strain>
    </source>
</reference>
<proteinExistence type="predicted"/>
<organism evidence="2 3">
    <name type="scientific">Puccinia triticina</name>
    <dbReference type="NCBI Taxonomy" id="208348"/>
    <lineage>
        <taxon>Eukaryota</taxon>
        <taxon>Fungi</taxon>
        <taxon>Dikarya</taxon>
        <taxon>Basidiomycota</taxon>
        <taxon>Pucciniomycotina</taxon>
        <taxon>Pucciniomycetes</taxon>
        <taxon>Pucciniales</taxon>
        <taxon>Pucciniaceae</taxon>
        <taxon>Puccinia</taxon>
    </lineage>
</organism>
<dbReference type="GeneID" id="77805950"/>
<protein>
    <submittedName>
        <fullName evidence="2">Uncharacterized protein</fullName>
    </submittedName>
</protein>
<accession>A0ABY7D9L3</accession>
<feature type="region of interest" description="Disordered" evidence="1">
    <location>
        <begin position="398"/>
        <end position="420"/>
    </location>
</feature>
<evidence type="ECO:0000313" key="3">
    <source>
        <dbReference type="Proteomes" id="UP001164743"/>
    </source>
</evidence>
<evidence type="ECO:0000313" key="2">
    <source>
        <dbReference type="EMBL" id="WAQ93041.1"/>
    </source>
</evidence>